<dbReference type="Proteomes" id="UP000006906">
    <property type="component" value="Chromosome 16"/>
</dbReference>
<sequence length="58" mass="6549">MLCGLPSLSIASLHLRASCNNLQHPCNYLQGSNYDTMKQNWENYCKLLPLALSICIIH</sequence>
<evidence type="ECO:0000313" key="2">
    <source>
        <dbReference type="Proteomes" id="UP000006906"/>
    </source>
</evidence>
<organism evidence="1 2">
    <name type="scientific">Chlamydomonas reinhardtii</name>
    <name type="common">Chlamydomonas smithii</name>
    <dbReference type="NCBI Taxonomy" id="3055"/>
    <lineage>
        <taxon>Eukaryota</taxon>
        <taxon>Viridiplantae</taxon>
        <taxon>Chlorophyta</taxon>
        <taxon>core chlorophytes</taxon>
        <taxon>Chlorophyceae</taxon>
        <taxon>CS clade</taxon>
        <taxon>Chlamydomonadales</taxon>
        <taxon>Chlamydomonadaceae</taxon>
        <taxon>Chlamydomonas</taxon>
    </lineage>
</organism>
<dbReference type="InParanoid" id="A0A2K3CTJ9"/>
<gene>
    <name evidence="1" type="ORF">CHLRE_16g661638v5</name>
</gene>
<dbReference type="KEGG" id="cre:CHLRE_16g661638v5"/>
<dbReference type="RefSeq" id="XP_042915639.1">
    <property type="nucleotide sequence ID" value="XM_043070997.1"/>
</dbReference>
<protein>
    <submittedName>
        <fullName evidence="1">Uncharacterized protein</fullName>
    </submittedName>
</protein>
<dbReference type="Gramene" id="PNW71614">
    <property type="protein sequence ID" value="PNW71614"/>
    <property type="gene ID" value="CHLRE_16g661638v5"/>
</dbReference>
<dbReference type="EMBL" id="CM008977">
    <property type="protein sequence ID" value="PNW71614.1"/>
    <property type="molecule type" value="Genomic_DNA"/>
</dbReference>
<dbReference type="GeneID" id="66056574"/>
<reference evidence="1 2" key="1">
    <citation type="journal article" date="2007" name="Science">
        <title>The Chlamydomonas genome reveals the evolution of key animal and plant functions.</title>
        <authorList>
            <person name="Merchant S.S."/>
            <person name="Prochnik S.E."/>
            <person name="Vallon O."/>
            <person name="Harris E.H."/>
            <person name="Karpowicz S.J."/>
            <person name="Witman G.B."/>
            <person name="Terry A."/>
            <person name="Salamov A."/>
            <person name="Fritz-Laylin L.K."/>
            <person name="Marechal-Drouard L."/>
            <person name="Marshall W.F."/>
            <person name="Qu L.H."/>
            <person name="Nelson D.R."/>
            <person name="Sanderfoot A.A."/>
            <person name="Spalding M.H."/>
            <person name="Kapitonov V.V."/>
            <person name="Ren Q."/>
            <person name="Ferris P."/>
            <person name="Lindquist E."/>
            <person name="Shapiro H."/>
            <person name="Lucas S.M."/>
            <person name="Grimwood J."/>
            <person name="Schmutz J."/>
            <person name="Cardol P."/>
            <person name="Cerutti H."/>
            <person name="Chanfreau G."/>
            <person name="Chen C.L."/>
            <person name="Cognat V."/>
            <person name="Croft M.T."/>
            <person name="Dent R."/>
            <person name="Dutcher S."/>
            <person name="Fernandez E."/>
            <person name="Fukuzawa H."/>
            <person name="Gonzalez-Ballester D."/>
            <person name="Gonzalez-Halphen D."/>
            <person name="Hallmann A."/>
            <person name="Hanikenne M."/>
            <person name="Hippler M."/>
            <person name="Inwood W."/>
            <person name="Jabbari K."/>
            <person name="Kalanon M."/>
            <person name="Kuras R."/>
            <person name="Lefebvre P.A."/>
            <person name="Lemaire S.D."/>
            <person name="Lobanov A.V."/>
            <person name="Lohr M."/>
            <person name="Manuell A."/>
            <person name="Meier I."/>
            <person name="Mets L."/>
            <person name="Mittag M."/>
            <person name="Mittelmeier T."/>
            <person name="Moroney J.V."/>
            <person name="Moseley J."/>
            <person name="Napoli C."/>
            <person name="Nedelcu A.M."/>
            <person name="Niyogi K."/>
            <person name="Novoselov S.V."/>
            <person name="Paulsen I.T."/>
            <person name="Pazour G."/>
            <person name="Purton S."/>
            <person name="Ral J.P."/>
            <person name="Riano-Pachon D.M."/>
            <person name="Riekhof W."/>
            <person name="Rymarquis L."/>
            <person name="Schroda M."/>
            <person name="Stern D."/>
            <person name="Umen J."/>
            <person name="Willows R."/>
            <person name="Wilson N."/>
            <person name="Zimmer S.L."/>
            <person name="Allmer J."/>
            <person name="Balk J."/>
            <person name="Bisova K."/>
            <person name="Chen C.J."/>
            <person name="Elias M."/>
            <person name="Gendler K."/>
            <person name="Hauser C."/>
            <person name="Lamb M.R."/>
            <person name="Ledford H."/>
            <person name="Long J.C."/>
            <person name="Minagawa J."/>
            <person name="Page M.D."/>
            <person name="Pan J."/>
            <person name="Pootakham W."/>
            <person name="Roje S."/>
            <person name="Rose A."/>
            <person name="Stahlberg E."/>
            <person name="Terauchi A.M."/>
            <person name="Yang P."/>
            <person name="Ball S."/>
            <person name="Bowler C."/>
            <person name="Dieckmann C.L."/>
            <person name="Gladyshev V.N."/>
            <person name="Green P."/>
            <person name="Jorgensen R."/>
            <person name="Mayfield S."/>
            <person name="Mueller-Roeber B."/>
            <person name="Rajamani S."/>
            <person name="Sayre R.T."/>
            <person name="Brokstein P."/>
            <person name="Dubchak I."/>
            <person name="Goodstein D."/>
            <person name="Hornick L."/>
            <person name="Huang Y.W."/>
            <person name="Jhaveri J."/>
            <person name="Luo Y."/>
            <person name="Martinez D."/>
            <person name="Ngau W.C."/>
            <person name="Otillar B."/>
            <person name="Poliakov A."/>
            <person name="Porter A."/>
            <person name="Szajkowski L."/>
            <person name="Werner G."/>
            <person name="Zhou K."/>
            <person name="Grigoriev I.V."/>
            <person name="Rokhsar D.S."/>
            <person name="Grossman A.R."/>
        </authorList>
    </citation>
    <scope>NUCLEOTIDE SEQUENCE [LARGE SCALE GENOMIC DNA]</scope>
    <source>
        <strain evidence="2">CC-503</strain>
    </source>
</reference>
<accession>A0A2K3CTJ9</accession>
<dbReference type="AlphaFoldDB" id="A0A2K3CTJ9"/>
<proteinExistence type="predicted"/>
<keyword evidence="2" id="KW-1185">Reference proteome</keyword>
<evidence type="ECO:0000313" key="1">
    <source>
        <dbReference type="EMBL" id="PNW71614.1"/>
    </source>
</evidence>
<name>A0A2K3CTJ9_CHLRE</name>